<name>A0AAD6TSC4_9AGAR</name>
<protein>
    <recommendedName>
        <fullName evidence="4">Secreted protein</fullName>
    </recommendedName>
</protein>
<comment type="caution">
    <text evidence="2">The sequence shown here is derived from an EMBL/GenBank/DDBJ whole genome shotgun (WGS) entry which is preliminary data.</text>
</comment>
<feature type="signal peptide" evidence="1">
    <location>
        <begin position="1"/>
        <end position="19"/>
    </location>
</feature>
<keyword evidence="3" id="KW-1185">Reference proteome</keyword>
<evidence type="ECO:0008006" key="4">
    <source>
        <dbReference type="Google" id="ProtNLM"/>
    </source>
</evidence>
<organism evidence="2 3">
    <name type="scientific">Mycena belliarum</name>
    <dbReference type="NCBI Taxonomy" id="1033014"/>
    <lineage>
        <taxon>Eukaryota</taxon>
        <taxon>Fungi</taxon>
        <taxon>Dikarya</taxon>
        <taxon>Basidiomycota</taxon>
        <taxon>Agaricomycotina</taxon>
        <taxon>Agaricomycetes</taxon>
        <taxon>Agaricomycetidae</taxon>
        <taxon>Agaricales</taxon>
        <taxon>Marasmiineae</taxon>
        <taxon>Mycenaceae</taxon>
        <taxon>Mycena</taxon>
    </lineage>
</organism>
<evidence type="ECO:0000313" key="3">
    <source>
        <dbReference type="Proteomes" id="UP001222325"/>
    </source>
</evidence>
<evidence type="ECO:0000256" key="1">
    <source>
        <dbReference type="SAM" id="SignalP"/>
    </source>
</evidence>
<reference evidence="2" key="1">
    <citation type="submission" date="2023-03" db="EMBL/GenBank/DDBJ databases">
        <title>Massive genome expansion in bonnet fungi (Mycena s.s.) driven by repeated elements and novel gene families across ecological guilds.</title>
        <authorList>
            <consortium name="Lawrence Berkeley National Laboratory"/>
            <person name="Harder C.B."/>
            <person name="Miyauchi S."/>
            <person name="Viragh M."/>
            <person name="Kuo A."/>
            <person name="Thoen E."/>
            <person name="Andreopoulos B."/>
            <person name="Lu D."/>
            <person name="Skrede I."/>
            <person name="Drula E."/>
            <person name="Henrissat B."/>
            <person name="Morin E."/>
            <person name="Kohler A."/>
            <person name="Barry K."/>
            <person name="LaButti K."/>
            <person name="Morin E."/>
            <person name="Salamov A."/>
            <person name="Lipzen A."/>
            <person name="Mereny Z."/>
            <person name="Hegedus B."/>
            <person name="Baldrian P."/>
            <person name="Stursova M."/>
            <person name="Weitz H."/>
            <person name="Taylor A."/>
            <person name="Grigoriev I.V."/>
            <person name="Nagy L.G."/>
            <person name="Martin F."/>
            <person name="Kauserud H."/>
        </authorList>
    </citation>
    <scope>NUCLEOTIDE SEQUENCE</scope>
    <source>
        <strain evidence="2">CBHHK173m</strain>
    </source>
</reference>
<feature type="chain" id="PRO_5042103169" description="Secreted protein" evidence="1">
    <location>
        <begin position="20"/>
        <end position="125"/>
    </location>
</feature>
<proteinExistence type="predicted"/>
<dbReference type="Proteomes" id="UP001222325">
    <property type="component" value="Unassembled WGS sequence"/>
</dbReference>
<accession>A0AAD6TSC4</accession>
<sequence length="125" mass="13584">MIYIDAFLSVFPLLAVCRAVRWTGMLPPTFLCSVGLTHCNQCSASYSATSVTSRSASSPTVPHARVGGHPRAHACHLLPDARRAGELAVAHRAGATRRRSTSCRVCAVEVARGLLWYIYLYLDPI</sequence>
<gene>
    <name evidence="2" type="ORF">B0H15DRAFT_865353</name>
</gene>
<dbReference type="AlphaFoldDB" id="A0AAD6TSC4"/>
<keyword evidence="1" id="KW-0732">Signal</keyword>
<evidence type="ECO:0000313" key="2">
    <source>
        <dbReference type="EMBL" id="KAJ7075935.1"/>
    </source>
</evidence>
<dbReference type="EMBL" id="JARJCN010000087">
    <property type="protein sequence ID" value="KAJ7075935.1"/>
    <property type="molecule type" value="Genomic_DNA"/>
</dbReference>